<evidence type="ECO:0000313" key="2">
    <source>
        <dbReference type="EMBL" id="EJW88779.1"/>
    </source>
</evidence>
<evidence type="ECO:0000259" key="1">
    <source>
        <dbReference type="PROSITE" id="PS50108"/>
    </source>
</evidence>
<reference evidence="3" key="1">
    <citation type="submission" date="2012-08" db="EMBL/GenBank/DDBJ databases">
        <title>The Genome Sequence of Wuchereria bancrofti.</title>
        <authorList>
            <person name="Nutman T.B."/>
            <person name="Fink D.L."/>
            <person name="Russ C."/>
            <person name="Young S."/>
            <person name="Zeng Q."/>
            <person name="Koehrsen M."/>
            <person name="Alvarado L."/>
            <person name="Berlin A."/>
            <person name="Chapman S.B."/>
            <person name="Chen Z."/>
            <person name="Freedman E."/>
            <person name="Gellesch M."/>
            <person name="Goldberg J."/>
            <person name="Griggs A."/>
            <person name="Gujja S."/>
            <person name="Heilman E.R."/>
            <person name="Heiman D."/>
            <person name="Hepburn T."/>
            <person name="Howarth C."/>
            <person name="Jen D."/>
            <person name="Larson L."/>
            <person name="Lewis B."/>
            <person name="Mehta T."/>
            <person name="Park D."/>
            <person name="Pearson M."/>
            <person name="Roberts A."/>
            <person name="Saif S."/>
            <person name="Shea T."/>
            <person name="Shenoy N."/>
            <person name="Sisk P."/>
            <person name="Stolte C."/>
            <person name="Sykes S."/>
            <person name="Walk T."/>
            <person name="White J."/>
            <person name="Yandava C."/>
            <person name="Haas B."/>
            <person name="Henn M.R."/>
            <person name="Nusbaum C."/>
            <person name="Birren B."/>
        </authorList>
    </citation>
    <scope>NUCLEOTIDE SEQUENCE [LARGE SCALE GENOMIC DNA]</scope>
    <source>
        <strain evidence="3">NA</strain>
    </source>
</reference>
<protein>
    <recommendedName>
        <fullName evidence="1">CRIB domain-containing protein</fullName>
    </recommendedName>
</protein>
<sequence>MNPKLISPYSSVISKLSSLFRQDNCFDNTEKTAEELLRGPTMSHNISFQHSVHVGDTGQRPFTTTFKRITLD</sequence>
<dbReference type="Proteomes" id="UP000004810">
    <property type="component" value="Unassembled WGS sequence"/>
</dbReference>
<comment type="caution">
    <text evidence="2">The sequence shown here is derived from an EMBL/GenBank/DDBJ whole genome shotgun (WGS) entry which is preliminary data.</text>
</comment>
<accession>J9FN10</accession>
<dbReference type="AlphaFoldDB" id="J9FN10"/>
<name>J9FN10_WUCBA</name>
<proteinExistence type="predicted"/>
<feature type="domain" description="CRIB" evidence="1">
    <location>
        <begin position="37"/>
        <end position="55"/>
    </location>
</feature>
<gene>
    <name evidence="2" type="ORF">WUBG_00312</name>
</gene>
<dbReference type="PROSITE" id="PS50108">
    <property type="entry name" value="CRIB"/>
    <property type="match status" value="1"/>
</dbReference>
<dbReference type="EMBL" id="ADBV01000045">
    <property type="protein sequence ID" value="EJW88779.1"/>
    <property type="molecule type" value="Genomic_DNA"/>
</dbReference>
<organism evidence="2 3">
    <name type="scientific">Wuchereria bancrofti</name>
    <dbReference type="NCBI Taxonomy" id="6293"/>
    <lineage>
        <taxon>Eukaryota</taxon>
        <taxon>Metazoa</taxon>
        <taxon>Ecdysozoa</taxon>
        <taxon>Nematoda</taxon>
        <taxon>Chromadorea</taxon>
        <taxon>Rhabditida</taxon>
        <taxon>Spirurina</taxon>
        <taxon>Spiruromorpha</taxon>
        <taxon>Filarioidea</taxon>
        <taxon>Onchocercidae</taxon>
        <taxon>Wuchereria</taxon>
    </lineage>
</organism>
<dbReference type="InterPro" id="IPR000095">
    <property type="entry name" value="CRIB_dom"/>
</dbReference>
<evidence type="ECO:0000313" key="3">
    <source>
        <dbReference type="Proteomes" id="UP000004810"/>
    </source>
</evidence>